<dbReference type="PANTHER" id="PTHR47074:SF61">
    <property type="entry name" value="RNASE H TYPE-1 DOMAIN-CONTAINING PROTEIN"/>
    <property type="match status" value="1"/>
</dbReference>
<keyword evidence="2" id="KW-1185">Reference proteome</keyword>
<reference evidence="1 2" key="1">
    <citation type="journal article" date="2019" name="Genome Biol. Evol.">
        <title>Insights into the evolution of the New World diploid cottons (Gossypium, subgenus Houzingenia) based on genome sequencing.</title>
        <authorList>
            <person name="Grover C.E."/>
            <person name="Arick M.A. 2nd"/>
            <person name="Thrash A."/>
            <person name="Conover J.L."/>
            <person name="Sanders W.S."/>
            <person name="Peterson D.G."/>
            <person name="Frelichowski J.E."/>
            <person name="Scheffler J.A."/>
            <person name="Scheffler B.E."/>
            <person name="Wendel J.F."/>
        </authorList>
    </citation>
    <scope>NUCLEOTIDE SEQUENCE [LARGE SCALE GENOMIC DNA]</scope>
    <source>
        <strain evidence="1">0</strain>
        <tissue evidence="1">Leaf</tissue>
    </source>
</reference>
<evidence type="ECO:0000313" key="2">
    <source>
        <dbReference type="Proteomes" id="UP000593560"/>
    </source>
</evidence>
<organism evidence="1 2">
    <name type="scientific">Gossypium harknessii</name>
    <dbReference type="NCBI Taxonomy" id="34285"/>
    <lineage>
        <taxon>Eukaryota</taxon>
        <taxon>Viridiplantae</taxon>
        <taxon>Streptophyta</taxon>
        <taxon>Embryophyta</taxon>
        <taxon>Tracheophyta</taxon>
        <taxon>Spermatophyta</taxon>
        <taxon>Magnoliopsida</taxon>
        <taxon>eudicotyledons</taxon>
        <taxon>Gunneridae</taxon>
        <taxon>Pentapetalae</taxon>
        <taxon>rosids</taxon>
        <taxon>malvids</taxon>
        <taxon>Malvales</taxon>
        <taxon>Malvaceae</taxon>
        <taxon>Malvoideae</taxon>
        <taxon>Gossypium</taxon>
    </lineage>
</organism>
<proteinExistence type="predicted"/>
<evidence type="ECO:0000313" key="1">
    <source>
        <dbReference type="EMBL" id="MBA0803822.1"/>
    </source>
</evidence>
<feature type="non-terminal residue" evidence="1">
    <location>
        <position position="124"/>
    </location>
</feature>
<evidence type="ECO:0008006" key="3">
    <source>
        <dbReference type="Google" id="ProtNLM"/>
    </source>
</evidence>
<name>A0A7J9H229_9ROSI</name>
<dbReference type="AlphaFoldDB" id="A0A7J9H229"/>
<accession>A0A7J9H229</accession>
<gene>
    <name evidence="1" type="ORF">Gohar_013992</name>
</gene>
<dbReference type="InterPro" id="IPR052929">
    <property type="entry name" value="RNase_H-like_EbsB-rel"/>
</dbReference>
<sequence>MWNLVRKHLASDGAGPETLEHVFCQCSVSVSVWVVDRCKEQSTTSIRRAEDWVPPPPEVYKANFDLAFNQANSRSGSRVVIRNSIGQVSASTAVLHTNVISAFVIEALVCSDAVRACEGLGLRK</sequence>
<dbReference type="EMBL" id="JABFAD010000007">
    <property type="protein sequence ID" value="MBA0803822.1"/>
    <property type="molecule type" value="Genomic_DNA"/>
</dbReference>
<dbReference type="Proteomes" id="UP000593560">
    <property type="component" value="Unassembled WGS sequence"/>
</dbReference>
<protein>
    <recommendedName>
        <fullName evidence="3">RNase H type-1 domain-containing protein</fullName>
    </recommendedName>
</protein>
<dbReference type="PANTHER" id="PTHR47074">
    <property type="entry name" value="BNAC02G40300D PROTEIN"/>
    <property type="match status" value="1"/>
</dbReference>
<comment type="caution">
    <text evidence="1">The sequence shown here is derived from an EMBL/GenBank/DDBJ whole genome shotgun (WGS) entry which is preliminary data.</text>
</comment>
<dbReference type="OrthoDB" id="997827at2759"/>